<protein>
    <submittedName>
        <fullName evidence="1">Uncharacterized protein</fullName>
    </submittedName>
</protein>
<evidence type="ECO:0000313" key="2">
    <source>
        <dbReference type="Proteomes" id="UP000077069"/>
    </source>
</evidence>
<dbReference type="InParanoid" id="A0A177CLV7"/>
<accession>A0A177CLV7</accession>
<dbReference type="InterPro" id="IPR006771">
    <property type="entry name" value="CetA-like"/>
</dbReference>
<name>A0A177CLV7_9PLEO</name>
<sequence>MTDMHFSKTLFGLGFSVGSARGVSVLTVTNQCSENIHVVYGNEQYRAATVNLASRKDFDVLLSGEGYSVGSSTDLNFYSAKVPKLIFGFSGNTANGLLYYSIAADYGNPFTGQSFALTGDNSQCTPVTSPNRVTYACSDSSSFTFVACG</sequence>
<dbReference type="GeneID" id="28768150"/>
<dbReference type="Pfam" id="PF04681">
    <property type="entry name" value="Bys1"/>
    <property type="match status" value="1"/>
</dbReference>
<keyword evidence="2" id="KW-1185">Reference proteome</keyword>
<proteinExistence type="predicted"/>
<reference evidence="1 2" key="1">
    <citation type="submission" date="2016-05" db="EMBL/GenBank/DDBJ databases">
        <title>Comparative analysis of secretome profiles of manganese(II)-oxidizing ascomycete fungi.</title>
        <authorList>
            <consortium name="DOE Joint Genome Institute"/>
            <person name="Zeiner C.A."/>
            <person name="Purvine S.O."/>
            <person name="Zink E.M."/>
            <person name="Wu S."/>
            <person name="Pasa-Tolic L."/>
            <person name="Chaput D.L."/>
            <person name="Haridas S."/>
            <person name="Grigoriev I.V."/>
            <person name="Santelli C.M."/>
            <person name="Hansel C.M."/>
        </authorList>
    </citation>
    <scope>NUCLEOTIDE SEQUENCE [LARGE SCALE GENOMIC DNA]</scope>
    <source>
        <strain evidence="1 2">AP3s5-JAC2a</strain>
    </source>
</reference>
<gene>
    <name evidence="1" type="ORF">CC84DRAFT_1256818</name>
</gene>
<dbReference type="OrthoDB" id="3682664at2759"/>
<dbReference type="RefSeq" id="XP_018038213.1">
    <property type="nucleotide sequence ID" value="XM_018184664.1"/>
</dbReference>
<evidence type="ECO:0000313" key="1">
    <source>
        <dbReference type="EMBL" id="OAG07848.1"/>
    </source>
</evidence>
<dbReference type="AlphaFoldDB" id="A0A177CLV7"/>
<dbReference type="STRING" id="1460663.A0A177CLV7"/>
<organism evidence="1 2">
    <name type="scientific">Paraphaeosphaeria sporulosa</name>
    <dbReference type="NCBI Taxonomy" id="1460663"/>
    <lineage>
        <taxon>Eukaryota</taxon>
        <taxon>Fungi</taxon>
        <taxon>Dikarya</taxon>
        <taxon>Ascomycota</taxon>
        <taxon>Pezizomycotina</taxon>
        <taxon>Dothideomycetes</taxon>
        <taxon>Pleosporomycetidae</taxon>
        <taxon>Pleosporales</taxon>
        <taxon>Massarineae</taxon>
        <taxon>Didymosphaeriaceae</taxon>
        <taxon>Paraphaeosphaeria</taxon>
    </lineage>
</organism>
<dbReference type="EMBL" id="KV441550">
    <property type="protein sequence ID" value="OAG07848.1"/>
    <property type="molecule type" value="Genomic_DNA"/>
</dbReference>
<dbReference type="Proteomes" id="UP000077069">
    <property type="component" value="Unassembled WGS sequence"/>
</dbReference>